<evidence type="ECO:0000256" key="1">
    <source>
        <dbReference type="ARBA" id="ARBA00023125"/>
    </source>
</evidence>
<keyword evidence="4" id="KW-1185">Reference proteome</keyword>
<sequence>MTIGELLTELKDDFPAVTASKIRFLEEKGLITPQRTAAGYRKYTGADADRLRFILAIQRDEHKPLSVIKEYLDAIDRGEQPQPLSSGMSLGPKVVTEQLAHEIIGRIRPLTRAELQGITNASDELLEDLHNFSLLRMTDDQRYDEHAQRVVKAAVILASHGIDPRHLRSFKITADRELGLVERAVAPMAARKDAAARARVAETAREISEACLSIHAALVQGAISDYE</sequence>
<reference evidence="3 4" key="1">
    <citation type="submission" date="2024-09" db="EMBL/GenBank/DDBJ databases">
        <authorList>
            <person name="Sun Q."/>
            <person name="Mori K."/>
        </authorList>
    </citation>
    <scope>NUCLEOTIDE SEQUENCE [LARGE SCALE GENOMIC DNA]</scope>
    <source>
        <strain evidence="3 4">NCAIM B.02604</strain>
    </source>
</reference>
<protein>
    <submittedName>
        <fullName evidence="3">MerR family transcriptional regulator</fullName>
    </submittedName>
</protein>
<dbReference type="PROSITE" id="PS50937">
    <property type="entry name" value="HTH_MERR_2"/>
    <property type="match status" value="1"/>
</dbReference>
<accession>A0ABV6P7J3</accession>
<dbReference type="InterPro" id="IPR047057">
    <property type="entry name" value="MerR_fam"/>
</dbReference>
<dbReference type="SMART" id="SM00422">
    <property type="entry name" value="HTH_MERR"/>
    <property type="match status" value="1"/>
</dbReference>
<dbReference type="Gene3D" id="1.10.1660.10">
    <property type="match status" value="1"/>
</dbReference>
<evidence type="ECO:0000313" key="4">
    <source>
        <dbReference type="Proteomes" id="UP001589862"/>
    </source>
</evidence>
<dbReference type="Pfam" id="PF13411">
    <property type="entry name" value="MerR_1"/>
    <property type="match status" value="1"/>
</dbReference>
<evidence type="ECO:0000313" key="3">
    <source>
        <dbReference type="EMBL" id="MFC0580803.1"/>
    </source>
</evidence>
<dbReference type="Proteomes" id="UP001589862">
    <property type="component" value="Unassembled WGS sequence"/>
</dbReference>
<dbReference type="CDD" id="cd00592">
    <property type="entry name" value="HTH_MerR-like"/>
    <property type="match status" value="1"/>
</dbReference>
<organism evidence="3 4">
    <name type="scientific">Micrococcoides hystricis</name>
    <dbReference type="NCBI Taxonomy" id="1572761"/>
    <lineage>
        <taxon>Bacteria</taxon>
        <taxon>Bacillati</taxon>
        <taxon>Actinomycetota</taxon>
        <taxon>Actinomycetes</taxon>
        <taxon>Micrococcales</taxon>
        <taxon>Micrococcaceae</taxon>
        <taxon>Micrococcoides</taxon>
    </lineage>
</organism>
<dbReference type="SUPFAM" id="SSF46955">
    <property type="entry name" value="Putative DNA-binding domain"/>
    <property type="match status" value="1"/>
</dbReference>
<comment type="caution">
    <text evidence="3">The sequence shown here is derived from an EMBL/GenBank/DDBJ whole genome shotgun (WGS) entry which is preliminary data.</text>
</comment>
<dbReference type="PANTHER" id="PTHR30204">
    <property type="entry name" value="REDOX-CYCLING DRUG-SENSING TRANSCRIPTIONAL ACTIVATOR SOXR"/>
    <property type="match status" value="1"/>
</dbReference>
<dbReference type="EMBL" id="JBHLUB010000001">
    <property type="protein sequence ID" value="MFC0580803.1"/>
    <property type="molecule type" value="Genomic_DNA"/>
</dbReference>
<feature type="domain" description="HTH merR-type" evidence="2">
    <location>
        <begin position="1"/>
        <end position="74"/>
    </location>
</feature>
<gene>
    <name evidence="3" type="ORF">ACFFFR_00160</name>
</gene>
<dbReference type="PANTHER" id="PTHR30204:SF89">
    <property type="entry name" value="HTH MERR-TYPE DOMAIN-CONTAINING PROTEIN"/>
    <property type="match status" value="1"/>
</dbReference>
<evidence type="ECO:0000259" key="2">
    <source>
        <dbReference type="PROSITE" id="PS50937"/>
    </source>
</evidence>
<name>A0ABV6P7J3_9MICC</name>
<dbReference type="InterPro" id="IPR000551">
    <property type="entry name" value="MerR-type_HTH_dom"/>
</dbReference>
<dbReference type="InterPro" id="IPR009061">
    <property type="entry name" value="DNA-bd_dom_put_sf"/>
</dbReference>
<keyword evidence="1" id="KW-0238">DNA-binding</keyword>
<dbReference type="RefSeq" id="WP_377457851.1">
    <property type="nucleotide sequence ID" value="NZ_JBHLUB010000001.1"/>
</dbReference>
<proteinExistence type="predicted"/>